<dbReference type="EMBL" id="NBBJ01000003">
    <property type="protein sequence ID" value="OWK29930.1"/>
    <property type="molecule type" value="Genomic_DNA"/>
</dbReference>
<name>A0A245ZJK8_9SPHN</name>
<dbReference type="Pfam" id="PF00561">
    <property type="entry name" value="Abhydrolase_1"/>
    <property type="match status" value="1"/>
</dbReference>
<keyword evidence="2" id="KW-0378">Hydrolase</keyword>
<dbReference type="PANTHER" id="PTHR43689">
    <property type="entry name" value="HYDROLASE"/>
    <property type="match status" value="1"/>
</dbReference>
<comment type="caution">
    <text evidence="2">The sequence shown here is derived from an EMBL/GenBank/DDBJ whole genome shotgun (WGS) entry which is preliminary data.</text>
</comment>
<dbReference type="OrthoDB" id="9815441at2"/>
<dbReference type="AlphaFoldDB" id="A0A245ZJK8"/>
<keyword evidence="3" id="KW-1185">Reference proteome</keyword>
<proteinExistence type="predicted"/>
<reference evidence="2 3" key="1">
    <citation type="submission" date="2017-03" db="EMBL/GenBank/DDBJ databases">
        <title>Genome sequence of Sphingomonas mucosissima DSM 17494.</title>
        <authorList>
            <person name="Poehlein A."/>
            <person name="Wuebbeler J.H."/>
            <person name="Steinbuechel A."/>
            <person name="Daniel R."/>
        </authorList>
    </citation>
    <scope>NUCLEOTIDE SEQUENCE [LARGE SCALE GENOMIC DNA]</scope>
    <source>
        <strain evidence="2 3">DSM 17494</strain>
    </source>
</reference>
<feature type="domain" description="AB hydrolase-1" evidence="1">
    <location>
        <begin position="85"/>
        <end position="323"/>
    </location>
</feature>
<dbReference type="EC" id="3.7.1.9" evidence="2"/>
<dbReference type="InterPro" id="IPR029058">
    <property type="entry name" value="AB_hydrolase_fold"/>
</dbReference>
<dbReference type="PRINTS" id="PR00412">
    <property type="entry name" value="EPOXHYDRLASE"/>
</dbReference>
<organism evidence="2 3">
    <name type="scientific">Sphingomonas mucosissima</name>
    <dbReference type="NCBI Taxonomy" id="370959"/>
    <lineage>
        <taxon>Bacteria</taxon>
        <taxon>Pseudomonadati</taxon>
        <taxon>Pseudomonadota</taxon>
        <taxon>Alphaproteobacteria</taxon>
        <taxon>Sphingomonadales</taxon>
        <taxon>Sphingomonadaceae</taxon>
        <taxon>Sphingomonas</taxon>
    </lineage>
</organism>
<dbReference type="Gene3D" id="3.40.50.1820">
    <property type="entry name" value="alpha/beta hydrolase"/>
    <property type="match status" value="1"/>
</dbReference>
<dbReference type="PANTHER" id="PTHR43689:SF8">
    <property type="entry name" value="ALPHA_BETA-HYDROLASES SUPERFAMILY PROTEIN"/>
    <property type="match status" value="1"/>
</dbReference>
<dbReference type="PRINTS" id="PR00111">
    <property type="entry name" value="ABHYDROLASE"/>
</dbReference>
<dbReference type="SUPFAM" id="SSF53474">
    <property type="entry name" value="alpha/beta-Hydrolases"/>
    <property type="match status" value="1"/>
</dbReference>
<evidence type="ECO:0000313" key="2">
    <source>
        <dbReference type="EMBL" id="OWK29930.1"/>
    </source>
</evidence>
<gene>
    <name evidence="2" type="primary">xylF</name>
    <name evidence="2" type="ORF">SPMU_23520</name>
</gene>
<evidence type="ECO:0000259" key="1">
    <source>
        <dbReference type="Pfam" id="PF00561"/>
    </source>
</evidence>
<dbReference type="Proteomes" id="UP000197783">
    <property type="component" value="Unassembled WGS sequence"/>
</dbReference>
<evidence type="ECO:0000313" key="3">
    <source>
        <dbReference type="Proteomes" id="UP000197783"/>
    </source>
</evidence>
<dbReference type="InterPro" id="IPR000639">
    <property type="entry name" value="Epox_hydrolase-like"/>
</dbReference>
<sequence>MTQKPNRKSRVASTAAPRRESAWREWIVQNRGWLATGAGTAAIVGTALYNRASAQRAERQTPPAGKFVEVDGVRLHYLDRGEGAVVVLLHGDGVMLQDFEVSGVLSLAAEQHRVIAFDRPGYGYSERPRSTVWTPAAQAELIAKALIAIGVDRAVVVGHSWGTLVALSMALDHPGVVSALVLLSGYYYGTARPDVISGSVPAIPLVGDLLTYTVGPLLGVLSGSIGVRASFAPAPVSPKFADFPKALALRPSQIHASSADAALMVPSALAVSRRYGELTLPVIIMAGRGDLIVHIDKHAERLVGDIKEAELRIVPDQGHMLHYAVPEQVVAAIGDVEARAR</sequence>
<protein>
    <submittedName>
        <fullName evidence="2">2-hydroxymuconate semialdehyde hydrolase</fullName>
        <ecNumber evidence="2">3.7.1.9</ecNumber>
    </submittedName>
</protein>
<dbReference type="GO" id="GO:0018775">
    <property type="term" value="F:2-hydroxymuconate-semialdehyde hydrolase activity"/>
    <property type="evidence" value="ECO:0007669"/>
    <property type="project" value="UniProtKB-EC"/>
</dbReference>
<accession>A0A245ZJK8</accession>
<dbReference type="InterPro" id="IPR000073">
    <property type="entry name" value="AB_hydrolase_1"/>
</dbReference>